<evidence type="ECO:0000313" key="18">
    <source>
        <dbReference type="EMBL" id="GLB66364.1"/>
    </source>
</evidence>
<evidence type="ECO:0000313" key="19">
    <source>
        <dbReference type="Proteomes" id="UP001209654"/>
    </source>
</evidence>
<accession>A0ABQ5MQV9</accession>
<dbReference type="Pfam" id="PF01433">
    <property type="entry name" value="Peptidase_M1"/>
    <property type="match status" value="1"/>
</dbReference>
<feature type="region of interest" description="Disordered" evidence="15">
    <location>
        <begin position="1"/>
        <end position="20"/>
    </location>
</feature>
<dbReference type="PANTHER" id="PTHR45726:SF3">
    <property type="entry name" value="LEUKOTRIENE A-4 HYDROLASE"/>
    <property type="match status" value="1"/>
</dbReference>
<evidence type="ECO:0000256" key="14">
    <source>
        <dbReference type="ARBA" id="ARBA00031533"/>
    </source>
</evidence>
<keyword evidence="8" id="KW-0645">Protease</keyword>
<evidence type="ECO:0000256" key="1">
    <source>
        <dbReference type="ARBA" id="ARBA00000098"/>
    </source>
</evidence>
<dbReference type="EMBL" id="BRVS01000003">
    <property type="protein sequence ID" value="GLB66364.1"/>
    <property type="molecule type" value="Genomic_DNA"/>
</dbReference>
<dbReference type="PRINTS" id="PR00756">
    <property type="entry name" value="ALADIPTASE"/>
</dbReference>
<evidence type="ECO:0000256" key="6">
    <source>
        <dbReference type="ARBA" id="ARBA00015611"/>
    </source>
</evidence>
<comment type="cofactor">
    <cofactor evidence="2">
        <name>Zn(2+)</name>
        <dbReference type="ChEBI" id="CHEBI:29105"/>
    </cofactor>
</comment>
<evidence type="ECO:0000256" key="2">
    <source>
        <dbReference type="ARBA" id="ARBA00001947"/>
    </source>
</evidence>
<evidence type="ECO:0000256" key="5">
    <source>
        <dbReference type="ARBA" id="ARBA00012564"/>
    </source>
</evidence>
<dbReference type="Gene3D" id="1.10.390.10">
    <property type="entry name" value="Neutral Protease Domain 2"/>
    <property type="match status" value="1"/>
</dbReference>
<evidence type="ECO:0000259" key="16">
    <source>
        <dbReference type="Pfam" id="PF01433"/>
    </source>
</evidence>
<comment type="similarity">
    <text evidence="4">Belongs to the peptidase M1 family.</text>
</comment>
<comment type="subcellular location">
    <subcellularLocation>
        <location evidence="3">Cytoplasm</location>
    </subcellularLocation>
</comment>
<evidence type="ECO:0000256" key="13">
    <source>
        <dbReference type="ARBA" id="ARBA00029811"/>
    </source>
</evidence>
<protein>
    <recommendedName>
        <fullName evidence="6">Aminopeptidase N</fullName>
        <ecNumber evidence="5">3.4.11.2</ecNumber>
    </recommendedName>
    <alternativeName>
        <fullName evidence="13">Alanine aminopeptidase</fullName>
    </alternativeName>
    <alternativeName>
        <fullName evidence="14">Lysyl aminopeptidase</fullName>
    </alternativeName>
</protein>
<gene>
    <name evidence="18" type="ORF">AHIS1636_08030</name>
</gene>
<keyword evidence="10" id="KW-0378">Hydrolase</keyword>
<dbReference type="InterPro" id="IPR034015">
    <property type="entry name" value="M1_LTA4H"/>
</dbReference>
<keyword evidence="12" id="KW-0482">Metalloprotease</keyword>
<dbReference type="Pfam" id="PF17900">
    <property type="entry name" value="Peptidase_M1_N"/>
    <property type="match status" value="1"/>
</dbReference>
<comment type="caution">
    <text evidence="18">The sequence shown here is derived from an EMBL/GenBank/DDBJ whole genome shotgun (WGS) entry which is preliminary data.</text>
</comment>
<keyword evidence="9" id="KW-0479">Metal-binding</keyword>
<dbReference type="SUPFAM" id="SSF63737">
    <property type="entry name" value="Leukotriene A4 hydrolase N-terminal domain"/>
    <property type="match status" value="1"/>
</dbReference>
<reference evidence="18 19" key="1">
    <citation type="journal article" date="2023" name="Int. J. Syst. Evol. Microbiol.">
        <title>Arthrobacter mangrovi sp. nov., an actinobacterium isolated from the rhizosphere of a mangrove.</title>
        <authorList>
            <person name="Hamada M."/>
            <person name="Saitou S."/>
            <person name="Enomoto N."/>
            <person name="Nanri K."/>
            <person name="Hidaka K."/>
            <person name="Miura T."/>
            <person name="Tamura T."/>
        </authorList>
    </citation>
    <scope>NUCLEOTIDE SEQUENCE [LARGE SCALE GENOMIC DNA]</scope>
    <source>
        <strain evidence="18 19">NBRC 112813</strain>
    </source>
</reference>
<proteinExistence type="inferred from homology"/>
<evidence type="ECO:0000256" key="15">
    <source>
        <dbReference type="SAM" id="MobiDB-lite"/>
    </source>
</evidence>
<dbReference type="CDD" id="cd09603">
    <property type="entry name" value="M1_APN_like"/>
    <property type="match status" value="1"/>
</dbReference>
<evidence type="ECO:0000256" key="9">
    <source>
        <dbReference type="ARBA" id="ARBA00022723"/>
    </source>
</evidence>
<feature type="domain" description="Aminopeptidase N-like N-terminal" evidence="17">
    <location>
        <begin position="40"/>
        <end position="211"/>
    </location>
</feature>
<dbReference type="SUPFAM" id="SSF55486">
    <property type="entry name" value="Metalloproteases ('zincins'), catalytic domain"/>
    <property type="match status" value="1"/>
</dbReference>
<dbReference type="Proteomes" id="UP001209654">
    <property type="component" value="Unassembled WGS sequence"/>
</dbReference>
<evidence type="ECO:0000256" key="3">
    <source>
        <dbReference type="ARBA" id="ARBA00004496"/>
    </source>
</evidence>
<dbReference type="InterPro" id="IPR045357">
    <property type="entry name" value="Aminopeptidase_N-like_N"/>
</dbReference>
<evidence type="ECO:0000256" key="8">
    <source>
        <dbReference type="ARBA" id="ARBA00022670"/>
    </source>
</evidence>
<keyword evidence="11" id="KW-0862">Zinc</keyword>
<dbReference type="RefSeq" id="WP_264794520.1">
    <property type="nucleotide sequence ID" value="NZ_BRVS01000003.1"/>
</dbReference>
<comment type="catalytic activity">
    <reaction evidence="1">
        <text>Release of an N-terminal amino acid, Xaa-|-Yaa- from a peptide, amide or arylamide. Xaa is preferably Ala, but may be most amino acids including Pro (slow action). When a terminal hydrophobic residue is followed by a prolyl residue, the two may be released as an intact Xaa-Pro dipeptide.</text>
        <dbReference type="EC" id="3.4.11.2"/>
    </reaction>
</comment>
<evidence type="ECO:0000259" key="17">
    <source>
        <dbReference type="Pfam" id="PF17900"/>
    </source>
</evidence>
<dbReference type="InterPro" id="IPR001930">
    <property type="entry name" value="Peptidase_M1"/>
</dbReference>
<keyword evidence="19" id="KW-1185">Reference proteome</keyword>
<organism evidence="18 19">
    <name type="scientific">Arthrobacter mangrovi</name>
    <dbReference type="NCBI Taxonomy" id="2966350"/>
    <lineage>
        <taxon>Bacteria</taxon>
        <taxon>Bacillati</taxon>
        <taxon>Actinomycetota</taxon>
        <taxon>Actinomycetes</taxon>
        <taxon>Micrococcales</taxon>
        <taxon>Micrococcaceae</taxon>
        <taxon>Arthrobacter</taxon>
    </lineage>
</organism>
<dbReference type="InterPro" id="IPR014782">
    <property type="entry name" value="Peptidase_M1_dom"/>
</dbReference>
<feature type="domain" description="Peptidase M1 membrane alanine aminopeptidase" evidence="16">
    <location>
        <begin position="262"/>
        <end position="452"/>
    </location>
</feature>
<dbReference type="InterPro" id="IPR042097">
    <property type="entry name" value="Aminopeptidase_N-like_N_sf"/>
</dbReference>
<dbReference type="PANTHER" id="PTHR45726">
    <property type="entry name" value="LEUKOTRIENE A-4 HYDROLASE"/>
    <property type="match status" value="1"/>
</dbReference>
<evidence type="ECO:0000256" key="11">
    <source>
        <dbReference type="ARBA" id="ARBA00022833"/>
    </source>
</evidence>
<dbReference type="Gene3D" id="2.60.40.1730">
    <property type="entry name" value="tricorn interacting facor f3 domain"/>
    <property type="match status" value="1"/>
</dbReference>
<keyword evidence="18" id="KW-0031">Aminopeptidase</keyword>
<dbReference type="GO" id="GO:0004177">
    <property type="term" value="F:aminopeptidase activity"/>
    <property type="evidence" value="ECO:0007669"/>
    <property type="project" value="UniProtKB-KW"/>
</dbReference>
<evidence type="ECO:0000256" key="4">
    <source>
        <dbReference type="ARBA" id="ARBA00010136"/>
    </source>
</evidence>
<evidence type="ECO:0000256" key="7">
    <source>
        <dbReference type="ARBA" id="ARBA00022490"/>
    </source>
</evidence>
<evidence type="ECO:0000256" key="12">
    <source>
        <dbReference type="ARBA" id="ARBA00023049"/>
    </source>
</evidence>
<dbReference type="EC" id="3.4.11.2" evidence="5"/>
<sequence length="464" mass="50894">MSSNAGIRPEEAAAAPPAPLCPARPDPYLPGSGSTAFAVLHYDLDLEVKLAANRLSGRARLTARVLGPVQRLELDLARLTVSKVLVNGRRPKKVSHRGGKLIVALASPLDAGADVELDIRYEGSPVPVRGLWGEVGWEELDDGVLVAGQPNGAPSWFPCNDRPSDKATYRIAVTTDAGYRAVANGDLVQHTKKSSRETWEYRMDQPMASYLATVQIGRYGLEDLADGRAESATRSRGIVRQHIAVPGPLAADARSSLVRQEHMMETFIDRFGPYPFSQYTVVVTEDELEIPLEAQSLSVLGSNHLSSSWEAQRLIAHELSHQWFGNSLTVASWQDIWLHEGFACYAEWIWSEESGSMPAAARANAAWKRLAALPQDLLVGDPGAELMFDDRVYKRGALALEALRRSVGDAAFYRLLHRWATEHRYGSVDTGMFIAVAEAETSFDVRGLLDAWLFSRGLPALPGR</sequence>
<keyword evidence="7" id="KW-0963">Cytoplasm</keyword>
<name>A0ABQ5MQV9_9MICC</name>
<evidence type="ECO:0000256" key="10">
    <source>
        <dbReference type="ARBA" id="ARBA00022801"/>
    </source>
</evidence>
<dbReference type="InterPro" id="IPR027268">
    <property type="entry name" value="Peptidase_M4/M1_CTD_sf"/>
</dbReference>